<protein>
    <submittedName>
        <fullName evidence="2">DUF1990 domain-containing protein</fullName>
    </submittedName>
</protein>
<feature type="domain" description="DUF1990" evidence="1">
    <location>
        <begin position="109"/>
        <end position="208"/>
    </location>
</feature>
<reference evidence="2 3" key="1">
    <citation type="journal article" date="2018" name="J. Microbiol.">
        <title>Leifsonia flava sp. nov., a novel actinobacterium isolated from the rhizosphere of Aquilegia viridiflora.</title>
        <authorList>
            <person name="Cai Y."/>
            <person name="Tao W.Z."/>
            <person name="Ma Y.J."/>
            <person name="Cheng J."/>
            <person name="Zhang M.Y."/>
            <person name="Zhang Y.X."/>
        </authorList>
    </citation>
    <scope>NUCLEOTIDE SEQUENCE [LARGE SCALE GENOMIC DNA]</scope>
    <source>
        <strain evidence="2 3">SYP-B2174</strain>
    </source>
</reference>
<dbReference type="InterPro" id="IPR014457">
    <property type="entry name" value="UCP010260"/>
</dbReference>
<dbReference type="SUPFAM" id="SSF55961">
    <property type="entry name" value="Bet v1-like"/>
    <property type="match status" value="1"/>
</dbReference>
<evidence type="ECO:0000313" key="2">
    <source>
        <dbReference type="EMBL" id="TFV99253.1"/>
    </source>
</evidence>
<feature type="domain" description="DUF1990" evidence="1">
    <location>
        <begin position="27"/>
        <end position="72"/>
    </location>
</feature>
<name>A0A4Y9R6G0_9MICO</name>
<dbReference type="PANTHER" id="PTHR34202">
    <property type="entry name" value="UPF0548 PROTEIN"/>
    <property type="match status" value="1"/>
</dbReference>
<dbReference type="InterPro" id="IPR018960">
    <property type="entry name" value="DUF1990"/>
</dbReference>
<evidence type="ECO:0000259" key="1">
    <source>
        <dbReference type="Pfam" id="PF09348"/>
    </source>
</evidence>
<dbReference type="AlphaFoldDB" id="A0A4Y9R6G0"/>
<dbReference type="EMBL" id="SPQZ01000002">
    <property type="protein sequence ID" value="TFV99253.1"/>
    <property type="molecule type" value="Genomic_DNA"/>
</dbReference>
<dbReference type="Proteomes" id="UP000298127">
    <property type="component" value="Unassembled WGS sequence"/>
</dbReference>
<evidence type="ECO:0000313" key="3">
    <source>
        <dbReference type="Proteomes" id="UP000298127"/>
    </source>
</evidence>
<accession>A0A4Y9R6G0</accession>
<organism evidence="2 3">
    <name type="scientific">Orlajensenia leifsoniae</name>
    <dbReference type="NCBI Taxonomy" id="2561933"/>
    <lineage>
        <taxon>Bacteria</taxon>
        <taxon>Bacillati</taxon>
        <taxon>Actinomycetota</taxon>
        <taxon>Actinomycetes</taxon>
        <taxon>Micrococcales</taxon>
        <taxon>Microbacteriaceae</taxon>
        <taxon>Orlajensenia</taxon>
    </lineage>
</organism>
<gene>
    <name evidence="2" type="ORF">E4M00_07100</name>
</gene>
<comment type="caution">
    <text evidence="2">The sequence shown here is derived from an EMBL/GenBank/DDBJ whole genome shotgun (WGS) entry which is preliminary data.</text>
</comment>
<keyword evidence="3" id="KW-1185">Reference proteome</keyword>
<proteinExistence type="predicted"/>
<dbReference type="PANTHER" id="PTHR34202:SF1">
    <property type="entry name" value="UPF0548 PROTEIN"/>
    <property type="match status" value="1"/>
</dbReference>
<sequence>MRRSTFVGEPVTYGAIGGTLAPDLLAYPPAGYRAEEHTVRLGSGAERFSIASSSLMTWGVQRGSGIEVTEVRSGTGTQYTGLVFNDDGTPAAEQPALQAEERYGPDGSPFITAGMTAKLKLHMWGLGFTAPVRVIYVIDEPGRVGFAYGTMPGHPESGEEAWVVEHRDDDSVWLTIRMFSRPSTALYRLAAPVLRSVQKRYTKRYLRALHPVAAAV</sequence>
<dbReference type="PIRSF" id="PIRSF010260">
    <property type="entry name" value="UCP010260"/>
    <property type="match status" value="1"/>
</dbReference>
<dbReference type="Pfam" id="PF09348">
    <property type="entry name" value="DUF1990"/>
    <property type="match status" value="2"/>
</dbReference>
<dbReference type="RefSeq" id="WP_135119730.1">
    <property type="nucleotide sequence ID" value="NZ_SPQZ01000002.1"/>
</dbReference>